<dbReference type="RefSeq" id="WP_252662372.1">
    <property type="nucleotide sequence ID" value="NZ_CP098611.1"/>
</dbReference>
<accession>A0ABY5AQ19</accession>
<proteinExistence type="predicted"/>
<gene>
    <name evidence="1" type="ORF">NEA10_16050</name>
</gene>
<evidence type="ECO:0000313" key="1">
    <source>
        <dbReference type="EMBL" id="USR90339.1"/>
    </source>
</evidence>
<name>A0ABY5AQ19_9CYAN</name>
<protein>
    <recommendedName>
        <fullName evidence="3">ATP-grasp domain-containing protein</fullName>
    </recommendedName>
</protein>
<dbReference type="Proteomes" id="UP001056708">
    <property type="component" value="Chromosome"/>
</dbReference>
<dbReference type="SUPFAM" id="SSF56059">
    <property type="entry name" value="Glutathione synthetase ATP-binding domain-like"/>
    <property type="match status" value="1"/>
</dbReference>
<evidence type="ECO:0008006" key="3">
    <source>
        <dbReference type="Google" id="ProtNLM"/>
    </source>
</evidence>
<keyword evidence="2" id="KW-1185">Reference proteome</keyword>
<dbReference type="EMBL" id="CP098611">
    <property type="protein sequence ID" value="USR90339.1"/>
    <property type="molecule type" value="Genomic_DNA"/>
</dbReference>
<evidence type="ECO:0000313" key="2">
    <source>
        <dbReference type="Proteomes" id="UP001056708"/>
    </source>
</evidence>
<organism evidence="1 2">
    <name type="scientific">Phormidium yuhuli AB48</name>
    <dbReference type="NCBI Taxonomy" id="2940671"/>
    <lineage>
        <taxon>Bacteria</taxon>
        <taxon>Bacillati</taxon>
        <taxon>Cyanobacteriota</taxon>
        <taxon>Cyanophyceae</taxon>
        <taxon>Oscillatoriophycideae</taxon>
        <taxon>Oscillatoriales</taxon>
        <taxon>Oscillatoriaceae</taxon>
        <taxon>Phormidium</taxon>
        <taxon>Phormidium yuhuli</taxon>
    </lineage>
</organism>
<sequence>MNVINWYLETWGQPLGSKIIPVAYEDLFKKRNLPLATYIFADIERLSPRETEEVAWISNQLQKHNQVRLLNHPLWSMCRYELLKTLYNQGSNQFNIYRLTEDLSHAKFPVFIRGENDHKGNQTPLLKTREELDEAIIQLVNRGESRQDKVIIEFCDTQDDQGTFKKYSAFAFGNTIVPVHVRYQKGWVVKANSLKTAQREQENKTYVETNPHAEQIKAIFKIARIQYGRIDYSFRGENMQVWEINTNPTICHFKESNQAAISQEVSKNIEQAFLSIDTPTHLTERIQISLKPSPDTKLEFASSLSEALPWLPNPYKINLRRSVRKLVKVIKK</sequence>
<reference evidence="1" key="1">
    <citation type="submission" date="2022-06" db="EMBL/GenBank/DDBJ databases">
        <title>Genome sequence of Phormidium yuhuli AB48 isolated from an industrial photobioreactor environment.</title>
        <authorList>
            <person name="Qiu Y."/>
            <person name="Noonan A.J.C."/>
            <person name="Dofher K."/>
            <person name="Koch M."/>
            <person name="Kieft B."/>
            <person name="Lin X."/>
            <person name="Ziels R.M."/>
            <person name="Hallam S.J."/>
        </authorList>
    </citation>
    <scope>NUCLEOTIDE SEQUENCE</scope>
    <source>
        <strain evidence="1">AB48</strain>
    </source>
</reference>